<gene>
    <name evidence="1" type="ORF">ILUMI_26370</name>
</gene>
<dbReference type="PANTHER" id="PTHR47331:SF5">
    <property type="entry name" value="RIBONUCLEASE H"/>
    <property type="match status" value="1"/>
</dbReference>
<dbReference type="PANTHER" id="PTHR47331">
    <property type="entry name" value="PHD-TYPE DOMAIN-CONTAINING PROTEIN"/>
    <property type="match status" value="1"/>
</dbReference>
<protein>
    <submittedName>
        <fullName evidence="1">Uncharacterized protein</fullName>
    </submittedName>
</protein>
<keyword evidence="2" id="KW-1185">Reference proteome</keyword>
<accession>A0A8K0FVY1</accession>
<sequence length="129" mass="14803">MDGQEETHTLGLLWHSKSGELKYCIKLPKPNKRLNKRSIVSTIAQIYDPLGLLGPTIIATKIILQKLWQLKISWDDGLPSDLANEWQFYLDNLHIINKLSVPHRVICDNYVNDEIHEFASAFTCGQSTW</sequence>
<dbReference type="EMBL" id="VTPC01091070">
    <property type="protein sequence ID" value="KAF2879795.1"/>
    <property type="molecule type" value="Genomic_DNA"/>
</dbReference>
<comment type="caution">
    <text evidence="1">The sequence shown here is derived from an EMBL/GenBank/DDBJ whole genome shotgun (WGS) entry which is preliminary data.</text>
</comment>
<evidence type="ECO:0000313" key="2">
    <source>
        <dbReference type="Proteomes" id="UP000801492"/>
    </source>
</evidence>
<evidence type="ECO:0000313" key="1">
    <source>
        <dbReference type="EMBL" id="KAF2879795.1"/>
    </source>
</evidence>
<organism evidence="1 2">
    <name type="scientific">Ignelater luminosus</name>
    <name type="common">Cucubano</name>
    <name type="synonym">Pyrophorus luminosus</name>
    <dbReference type="NCBI Taxonomy" id="2038154"/>
    <lineage>
        <taxon>Eukaryota</taxon>
        <taxon>Metazoa</taxon>
        <taxon>Ecdysozoa</taxon>
        <taxon>Arthropoda</taxon>
        <taxon>Hexapoda</taxon>
        <taxon>Insecta</taxon>
        <taxon>Pterygota</taxon>
        <taxon>Neoptera</taxon>
        <taxon>Endopterygota</taxon>
        <taxon>Coleoptera</taxon>
        <taxon>Polyphaga</taxon>
        <taxon>Elateriformia</taxon>
        <taxon>Elateroidea</taxon>
        <taxon>Elateridae</taxon>
        <taxon>Agrypninae</taxon>
        <taxon>Pyrophorini</taxon>
        <taxon>Ignelater</taxon>
    </lineage>
</organism>
<proteinExistence type="predicted"/>
<dbReference type="Proteomes" id="UP000801492">
    <property type="component" value="Unassembled WGS sequence"/>
</dbReference>
<dbReference type="InterPro" id="IPR008042">
    <property type="entry name" value="Retrotrans_Pao"/>
</dbReference>
<reference evidence="1" key="1">
    <citation type="submission" date="2019-08" db="EMBL/GenBank/DDBJ databases">
        <title>The genome of the North American firefly Photinus pyralis.</title>
        <authorList>
            <consortium name="Photinus pyralis genome working group"/>
            <person name="Fallon T.R."/>
            <person name="Sander Lower S.E."/>
            <person name="Weng J.-K."/>
        </authorList>
    </citation>
    <scope>NUCLEOTIDE SEQUENCE</scope>
    <source>
        <strain evidence="1">TRF0915ILg1</strain>
        <tissue evidence="1">Whole body</tissue>
    </source>
</reference>
<dbReference type="OrthoDB" id="6765615at2759"/>
<name>A0A8K0FVY1_IGNLU</name>
<dbReference type="AlphaFoldDB" id="A0A8K0FVY1"/>
<dbReference type="Pfam" id="PF05380">
    <property type="entry name" value="Peptidase_A17"/>
    <property type="match status" value="1"/>
</dbReference>